<organism evidence="1 2">
    <name type="scientific">Syntrophaceticus schinkii</name>
    <dbReference type="NCBI Taxonomy" id="499207"/>
    <lineage>
        <taxon>Bacteria</taxon>
        <taxon>Bacillati</taxon>
        <taxon>Bacillota</taxon>
        <taxon>Clostridia</taxon>
        <taxon>Thermoanaerobacterales</taxon>
        <taxon>Thermoanaerobacterales Family III. Incertae Sedis</taxon>
        <taxon>Syntrophaceticus</taxon>
    </lineage>
</organism>
<keyword evidence="2" id="KW-1185">Reference proteome</keyword>
<evidence type="ECO:0000313" key="1">
    <source>
        <dbReference type="EMBL" id="CEO90342.1"/>
    </source>
</evidence>
<proteinExistence type="predicted"/>
<evidence type="ECO:0000313" key="2">
    <source>
        <dbReference type="Proteomes" id="UP000046155"/>
    </source>
</evidence>
<gene>
    <name evidence="1" type="ORF">SSCH_810015</name>
</gene>
<protein>
    <submittedName>
        <fullName evidence="1">Uncharacterized protein</fullName>
    </submittedName>
</protein>
<name>A0A0B7MRQ2_9FIRM</name>
<sequence length="114" mass="13042">MFRLSNCAYRLFLPIERLLIQYGIRVAQRWNNTNNLLKTNSVVMSGLFGFLGDGSCCILDECYVREQMITMPGGLANSFSPDYGRECRDWSRISRRFVLGRPLLPRDCPGGISR</sequence>
<accession>A0A0B7MRQ2</accession>
<dbReference type="AlphaFoldDB" id="A0A0B7MRQ2"/>
<dbReference type="Proteomes" id="UP000046155">
    <property type="component" value="Unassembled WGS sequence"/>
</dbReference>
<dbReference type="EMBL" id="CDRZ01000282">
    <property type="protein sequence ID" value="CEO90342.1"/>
    <property type="molecule type" value="Genomic_DNA"/>
</dbReference>
<reference evidence="2" key="1">
    <citation type="submission" date="2015-01" db="EMBL/GenBank/DDBJ databases">
        <authorList>
            <person name="Manzoor Shahid"/>
            <person name="Zubair Saima"/>
        </authorList>
    </citation>
    <scope>NUCLEOTIDE SEQUENCE [LARGE SCALE GENOMIC DNA]</scope>
    <source>
        <strain evidence="2">Sp3</strain>
    </source>
</reference>